<evidence type="ECO:0000256" key="7">
    <source>
        <dbReference type="ARBA" id="ARBA00023004"/>
    </source>
</evidence>
<dbReference type="GO" id="GO:0009055">
    <property type="term" value="F:electron transfer activity"/>
    <property type="evidence" value="ECO:0007669"/>
    <property type="project" value="InterPro"/>
</dbReference>
<feature type="binding site" description="covalent" evidence="8">
    <location>
        <position position="93"/>
    </location>
    <ligand>
        <name>heme c</name>
        <dbReference type="ChEBI" id="CHEBI:61717"/>
        <label>1</label>
    </ligand>
</feature>
<keyword evidence="2 8" id="KW-0349">Heme</keyword>
<dbReference type="SUPFAM" id="SSF46626">
    <property type="entry name" value="Cytochrome c"/>
    <property type="match status" value="2"/>
</dbReference>
<reference evidence="11" key="1">
    <citation type="submission" date="2019-03" db="EMBL/GenBank/DDBJ databases">
        <title>Lake Tanganyika Metagenome-Assembled Genomes (MAGs).</title>
        <authorList>
            <person name="Tran P."/>
        </authorList>
    </citation>
    <scope>NUCLEOTIDE SEQUENCE</scope>
    <source>
        <strain evidence="11">K_DeepCast_65m_m2_066</strain>
    </source>
</reference>
<feature type="binding site" description="covalent" evidence="8">
    <location>
        <position position="96"/>
    </location>
    <ligand>
        <name>heme c</name>
        <dbReference type="ChEBI" id="CHEBI:61717"/>
        <label>1</label>
    </ligand>
</feature>
<dbReference type="GO" id="GO:0004130">
    <property type="term" value="F:cytochrome-c peroxidase activity"/>
    <property type="evidence" value="ECO:0007669"/>
    <property type="project" value="TreeGrafter"/>
</dbReference>
<keyword evidence="7 9" id="KW-0408">Iron</keyword>
<dbReference type="InterPro" id="IPR004852">
    <property type="entry name" value="Di-haem_cyt_c_peroxidsae"/>
</dbReference>
<dbReference type="InterPro" id="IPR051395">
    <property type="entry name" value="Cytochrome_c_Peroxidase/MauG"/>
</dbReference>
<dbReference type="PROSITE" id="PS51007">
    <property type="entry name" value="CYTC"/>
    <property type="match status" value="1"/>
</dbReference>
<comment type="caution">
    <text evidence="11">The sequence shown here is derived from an EMBL/GenBank/DDBJ whole genome shotgun (WGS) entry which is preliminary data.</text>
</comment>
<dbReference type="EMBL" id="VGLS01000094">
    <property type="protein sequence ID" value="MBM3223093.1"/>
    <property type="molecule type" value="Genomic_DNA"/>
</dbReference>
<evidence type="ECO:0000256" key="3">
    <source>
        <dbReference type="ARBA" id="ARBA00022723"/>
    </source>
</evidence>
<dbReference type="Pfam" id="PF03150">
    <property type="entry name" value="CCP_MauG"/>
    <property type="match status" value="1"/>
</dbReference>
<organism evidence="11 12">
    <name type="scientific">Tectimicrobiota bacterium</name>
    <dbReference type="NCBI Taxonomy" id="2528274"/>
    <lineage>
        <taxon>Bacteria</taxon>
        <taxon>Pseudomonadati</taxon>
        <taxon>Nitrospinota/Tectimicrobiota group</taxon>
        <taxon>Candidatus Tectimicrobiota</taxon>
    </lineage>
</organism>
<evidence type="ECO:0000259" key="10">
    <source>
        <dbReference type="PROSITE" id="PS51007"/>
    </source>
</evidence>
<evidence type="ECO:0000313" key="11">
    <source>
        <dbReference type="EMBL" id="MBM3223093.1"/>
    </source>
</evidence>
<evidence type="ECO:0000256" key="5">
    <source>
        <dbReference type="ARBA" id="ARBA00022764"/>
    </source>
</evidence>
<dbReference type="InterPro" id="IPR026259">
    <property type="entry name" value="MauG/Cytc_peroxidase"/>
</dbReference>
<feature type="binding site" description="covalent" evidence="8">
    <location>
        <position position="268"/>
    </location>
    <ligand>
        <name>heme c</name>
        <dbReference type="ChEBI" id="CHEBI:61717"/>
        <label>2</label>
    </ligand>
</feature>
<feature type="binding site" description="covalent" evidence="8">
    <location>
        <position position="265"/>
    </location>
    <ligand>
        <name>heme c</name>
        <dbReference type="ChEBI" id="CHEBI:61717"/>
        <label>2</label>
    </ligand>
</feature>
<feature type="binding site" description="axial binding residue" evidence="9">
    <location>
        <position position="269"/>
    </location>
    <ligand>
        <name>heme c</name>
        <dbReference type="ChEBI" id="CHEBI:61717"/>
        <label>2</label>
    </ligand>
    <ligandPart>
        <name>Fe</name>
        <dbReference type="ChEBI" id="CHEBI:18248"/>
    </ligandPart>
</feature>
<dbReference type="PIRSF" id="PIRSF000294">
    <property type="entry name" value="Cytochrome-c_peroxidase"/>
    <property type="match status" value="1"/>
</dbReference>
<proteinExistence type="predicted"/>
<sequence>MSMPTRQILRSLLGTLGLLALCCLEGTTQTPTSSAAPLNTVWSADEWARARTFSPLRPLPADPTNALADNGQAARLGHRLFFDARLSPSGIACVTCHIPERGFSDGLAVPNTLAPLHRNTMTILNVGYYRWLTWDGSRDSLWHQAIAPIENPKEMGSSRLYVVRTVMQHYGAELRQLSTLPEGWEALWPTLPVSGQPGEVAFDTLPLAQQEAVNRVLSLILKCIAAYERQVVSAPAPFDRYVAGEVTALSVAAQRGFQHFLRLECDACHSTPLFSDDQFHNLGLPPLPEPDPGRAEALPRLQASPWRGTGVYADGPSAVRVEKYPVGKALLGSFRTPSLRELATTAPYGHNGTIATLEDWLEHYITVTASPPATMLGTLDPVLEPVVMSAQEKQDMLAFLLSLSSPYTSPWTQPPGTP</sequence>
<name>A0A938B2S3_UNCTE</name>
<dbReference type="GO" id="GO:0042597">
    <property type="term" value="C:periplasmic space"/>
    <property type="evidence" value="ECO:0007669"/>
    <property type="project" value="UniProtKB-SubCell"/>
</dbReference>
<evidence type="ECO:0000256" key="6">
    <source>
        <dbReference type="ARBA" id="ARBA00023002"/>
    </source>
</evidence>
<evidence type="ECO:0000256" key="2">
    <source>
        <dbReference type="ARBA" id="ARBA00022617"/>
    </source>
</evidence>
<dbReference type="InterPro" id="IPR009056">
    <property type="entry name" value="Cyt_c-like_dom"/>
</dbReference>
<dbReference type="GO" id="GO:0020037">
    <property type="term" value="F:heme binding"/>
    <property type="evidence" value="ECO:0007669"/>
    <property type="project" value="InterPro"/>
</dbReference>
<evidence type="ECO:0000256" key="4">
    <source>
        <dbReference type="ARBA" id="ARBA00022729"/>
    </source>
</evidence>
<accession>A0A938B2S3</accession>
<dbReference type="AlphaFoldDB" id="A0A938B2S3"/>
<dbReference type="PANTHER" id="PTHR30600:SF10">
    <property type="entry name" value="BLL6722 PROTEIN"/>
    <property type="match status" value="1"/>
</dbReference>
<gene>
    <name evidence="11" type="ORF">FJZ47_04725</name>
</gene>
<evidence type="ECO:0000256" key="9">
    <source>
        <dbReference type="PIRSR" id="PIRSR000294-2"/>
    </source>
</evidence>
<evidence type="ECO:0000313" key="12">
    <source>
        <dbReference type="Proteomes" id="UP000712673"/>
    </source>
</evidence>
<protein>
    <recommendedName>
        <fullName evidence="10">Cytochrome c domain-containing protein</fullName>
    </recommendedName>
</protein>
<dbReference type="GO" id="GO:0046872">
    <property type="term" value="F:metal ion binding"/>
    <property type="evidence" value="ECO:0007669"/>
    <property type="project" value="UniProtKB-KW"/>
</dbReference>
<dbReference type="PANTHER" id="PTHR30600">
    <property type="entry name" value="CYTOCHROME C PEROXIDASE-RELATED"/>
    <property type="match status" value="1"/>
</dbReference>
<feature type="domain" description="Cytochrome c" evidence="10">
    <location>
        <begin position="251"/>
        <end position="404"/>
    </location>
</feature>
<comment type="subcellular location">
    <subcellularLocation>
        <location evidence="1">Periplasm</location>
    </subcellularLocation>
</comment>
<keyword evidence="5" id="KW-0574">Periplasm</keyword>
<evidence type="ECO:0000256" key="8">
    <source>
        <dbReference type="PIRSR" id="PIRSR000294-1"/>
    </source>
</evidence>
<keyword evidence="6" id="KW-0560">Oxidoreductase</keyword>
<dbReference type="Gene3D" id="1.10.760.10">
    <property type="entry name" value="Cytochrome c-like domain"/>
    <property type="match status" value="2"/>
</dbReference>
<comment type="cofactor">
    <cofactor evidence="8">
        <name>heme</name>
        <dbReference type="ChEBI" id="CHEBI:30413"/>
    </cofactor>
    <text evidence="8">Binds 2 heme groups.</text>
</comment>
<dbReference type="InterPro" id="IPR036909">
    <property type="entry name" value="Cyt_c-like_dom_sf"/>
</dbReference>
<evidence type="ECO:0000256" key="1">
    <source>
        <dbReference type="ARBA" id="ARBA00004418"/>
    </source>
</evidence>
<keyword evidence="4" id="KW-0732">Signal</keyword>
<feature type="binding site" description="axial binding residue" evidence="9">
    <location>
        <position position="97"/>
    </location>
    <ligand>
        <name>heme c</name>
        <dbReference type="ChEBI" id="CHEBI:61717"/>
        <label>1</label>
    </ligand>
    <ligandPart>
        <name>Fe</name>
        <dbReference type="ChEBI" id="CHEBI:18248"/>
    </ligandPart>
</feature>
<comment type="PTM">
    <text evidence="8">Binds 2 heme groups per subunit.</text>
</comment>
<keyword evidence="3 9" id="KW-0479">Metal-binding</keyword>
<dbReference type="Proteomes" id="UP000712673">
    <property type="component" value="Unassembled WGS sequence"/>
</dbReference>